<dbReference type="InterPro" id="IPR001611">
    <property type="entry name" value="Leu-rich_rpt"/>
</dbReference>
<dbReference type="EMBL" id="LR593886">
    <property type="protein sequence ID" value="VTS02487.1"/>
    <property type="molecule type" value="Genomic_DNA"/>
</dbReference>
<feature type="domain" description="F-box/LRR-repeat protein 15-like leucin rich repeat" evidence="1">
    <location>
        <begin position="164"/>
        <end position="232"/>
    </location>
</feature>
<dbReference type="Gene3D" id="3.80.10.10">
    <property type="entry name" value="Ribonuclease Inhibitor"/>
    <property type="match status" value="2"/>
</dbReference>
<dbReference type="InterPro" id="IPR032675">
    <property type="entry name" value="LRR_dom_sf"/>
</dbReference>
<dbReference type="PANTHER" id="PTHR13318">
    <property type="entry name" value="PARTNER OF PAIRED, ISOFORM B-RELATED"/>
    <property type="match status" value="1"/>
</dbReference>
<protein>
    <recommendedName>
        <fullName evidence="1">F-box/LRR-repeat protein 15-like leucin rich repeat domain-containing protein</fullName>
    </recommendedName>
</protein>
<keyword evidence="3" id="KW-1185">Reference proteome</keyword>
<proteinExistence type="predicted"/>
<dbReference type="PANTHER" id="PTHR13318:SF162">
    <property type="entry name" value="LEUCINE-RICH REPEAT FAMILY PROTEIN"/>
    <property type="match status" value="1"/>
</dbReference>
<evidence type="ECO:0000259" key="1">
    <source>
        <dbReference type="Pfam" id="PF25372"/>
    </source>
</evidence>
<dbReference type="AlphaFoldDB" id="A0A6P2DLA7"/>
<organism evidence="2 3">
    <name type="scientific">Gemmata massiliana</name>
    <dbReference type="NCBI Taxonomy" id="1210884"/>
    <lineage>
        <taxon>Bacteria</taxon>
        <taxon>Pseudomonadati</taxon>
        <taxon>Planctomycetota</taxon>
        <taxon>Planctomycetia</taxon>
        <taxon>Gemmatales</taxon>
        <taxon>Gemmataceae</taxon>
        <taxon>Gemmata</taxon>
    </lineage>
</organism>
<dbReference type="GO" id="GO:0031146">
    <property type="term" value="P:SCF-dependent proteasomal ubiquitin-dependent protein catabolic process"/>
    <property type="evidence" value="ECO:0007669"/>
    <property type="project" value="TreeGrafter"/>
</dbReference>
<gene>
    <name evidence="2" type="ORF">SOIL9_75000</name>
</gene>
<accession>A0A6P2DLA7</accession>
<dbReference type="Pfam" id="PF25372">
    <property type="entry name" value="DUF7885"/>
    <property type="match status" value="1"/>
</dbReference>
<name>A0A6P2DLA7_9BACT</name>
<dbReference type="KEGG" id="gms:SOIL9_75000"/>
<dbReference type="SUPFAM" id="SSF52047">
    <property type="entry name" value="RNI-like"/>
    <property type="match status" value="1"/>
</dbReference>
<dbReference type="InterPro" id="IPR057207">
    <property type="entry name" value="FBXL15_LRR"/>
</dbReference>
<evidence type="ECO:0000313" key="3">
    <source>
        <dbReference type="Proteomes" id="UP000464178"/>
    </source>
</evidence>
<sequence length="373" mass="40615">MTVRTRSFALLFALIFVLVPSGGAWGRAAPVPKAPKPSLPSSEQLKEAKEAFAKLGGEHRERRLSGERGTVHTFSLPRTADDGVLRSVPNLPFAFGLNLSYTRVTDSGLKELERLTHLASLHLDCTDVSDQGLRELKALTNLTELNLRSIEVTDRGLAELKGLTNLSVLGLFGTDVTDAGLKELKGLTKLTSLELGSTKVTDRGLKELGGFTQLSVLGLFGTKVTDVGLAELKGLTNLAELNLRSTDVTDKGLKELRGLTHLTELNLRSTEGPHPPYRIEPPINERNGRGAQSARHRATSVQTHRGIVDRFTRTVETHYAHDFSMARVSRMACTTVPGSALWNAAARIGVHPRARTGKCGHATKLYPTMLCFR</sequence>
<evidence type="ECO:0000313" key="2">
    <source>
        <dbReference type="EMBL" id="VTS02487.1"/>
    </source>
</evidence>
<dbReference type="Pfam" id="PF13516">
    <property type="entry name" value="LRR_6"/>
    <property type="match status" value="3"/>
</dbReference>
<dbReference type="GO" id="GO:0019005">
    <property type="term" value="C:SCF ubiquitin ligase complex"/>
    <property type="evidence" value="ECO:0007669"/>
    <property type="project" value="TreeGrafter"/>
</dbReference>
<dbReference type="Proteomes" id="UP000464178">
    <property type="component" value="Chromosome"/>
</dbReference>
<reference evidence="2 3" key="1">
    <citation type="submission" date="2019-05" db="EMBL/GenBank/DDBJ databases">
        <authorList>
            <consortium name="Science for Life Laboratories"/>
        </authorList>
    </citation>
    <scope>NUCLEOTIDE SEQUENCE [LARGE SCALE GENOMIC DNA]</scope>
    <source>
        <strain evidence="2">Soil9</strain>
    </source>
</reference>